<evidence type="ECO:0000313" key="4">
    <source>
        <dbReference type="Proteomes" id="UP001500552"/>
    </source>
</evidence>
<accession>A0ABP8LT34</accession>
<dbReference type="Proteomes" id="UP001500552">
    <property type="component" value="Unassembled WGS sequence"/>
</dbReference>
<protein>
    <submittedName>
        <fullName evidence="3">Glycosyl hydrolase 108 family protein</fullName>
    </submittedName>
</protein>
<feature type="domain" description="TtsA-like Glycoside hydrolase family 108" evidence="1">
    <location>
        <begin position="9"/>
        <end position="105"/>
    </location>
</feature>
<evidence type="ECO:0000259" key="1">
    <source>
        <dbReference type="Pfam" id="PF05838"/>
    </source>
</evidence>
<dbReference type="EMBL" id="BAABHC010000014">
    <property type="protein sequence ID" value="GAA4434576.1"/>
    <property type="molecule type" value="Genomic_DNA"/>
</dbReference>
<reference evidence="4" key="1">
    <citation type="journal article" date="2019" name="Int. J. Syst. Evol. Microbiol.">
        <title>The Global Catalogue of Microorganisms (GCM) 10K type strain sequencing project: providing services to taxonomists for standard genome sequencing and annotation.</title>
        <authorList>
            <consortium name="The Broad Institute Genomics Platform"/>
            <consortium name="The Broad Institute Genome Sequencing Center for Infectious Disease"/>
            <person name="Wu L."/>
            <person name="Ma J."/>
        </authorList>
    </citation>
    <scope>NUCLEOTIDE SEQUENCE [LARGE SCALE GENOMIC DNA]</scope>
    <source>
        <strain evidence="4">JCM 17926</strain>
    </source>
</reference>
<comment type="caution">
    <text evidence="3">The sequence shown here is derived from an EMBL/GenBank/DDBJ whole genome shotgun (WGS) entry which is preliminary data.</text>
</comment>
<sequence length="188" mass="21197">MATIKPALAITLAHEGYYANDPTDTGGETYRGIARNHNPNWSGWSIIDAHKKKAGFPANLKEVMSSLELYVARYYKAAYWDVNNLDLVTDQAIACELFDTGVNMGVNIAAKLLQEALNLCNRNQKDYPDMKVDGQIGPLTLRTLNSHSRPKSVLKALNVLQGQRYIYICERKPSQEKFFMGWLERVTV</sequence>
<dbReference type="InterPro" id="IPR008565">
    <property type="entry name" value="TtsA-like_GH18_dom"/>
</dbReference>
<dbReference type="Pfam" id="PF05838">
    <property type="entry name" value="Glyco_hydro_108"/>
    <property type="match status" value="1"/>
</dbReference>
<dbReference type="Gene3D" id="1.20.141.10">
    <property type="entry name" value="Chitosanase, subunit A, domain 1"/>
    <property type="match status" value="1"/>
</dbReference>
<evidence type="ECO:0000259" key="2">
    <source>
        <dbReference type="Pfam" id="PF09374"/>
    </source>
</evidence>
<keyword evidence="3" id="KW-0378">Hydrolase</keyword>
<proteinExistence type="predicted"/>
<dbReference type="RefSeq" id="WP_345159590.1">
    <property type="nucleotide sequence ID" value="NZ_BAABHC010000014.1"/>
</dbReference>
<evidence type="ECO:0000313" key="3">
    <source>
        <dbReference type="EMBL" id="GAA4434576.1"/>
    </source>
</evidence>
<dbReference type="InterPro" id="IPR018537">
    <property type="entry name" value="Peptidoglycan-bd_3"/>
</dbReference>
<organism evidence="3 4">
    <name type="scientific">Pontibacter saemangeumensis</name>
    <dbReference type="NCBI Taxonomy" id="1084525"/>
    <lineage>
        <taxon>Bacteria</taxon>
        <taxon>Pseudomonadati</taxon>
        <taxon>Bacteroidota</taxon>
        <taxon>Cytophagia</taxon>
        <taxon>Cytophagales</taxon>
        <taxon>Hymenobacteraceae</taxon>
        <taxon>Pontibacter</taxon>
    </lineage>
</organism>
<name>A0ABP8LT34_9BACT</name>
<dbReference type="Pfam" id="PF09374">
    <property type="entry name" value="PG_binding_3"/>
    <property type="match status" value="1"/>
</dbReference>
<gene>
    <name evidence="3" type="ORF">GCM10023188_25650</name>
</gene>
<keyword evidence="4" id="KW-1185">Reference proteome</keyword>
<dbReference type="GO" id="GO:0016787">
    <property type="term" value="F:hydrolase activity"/>
    <property type="evidence" value="ECO:0007669"/>
    <property type="project" value="UniProtKB-KW"/>
</dbReference>
<dbReference type="InterPro" id="IPR023346">
    <property type="entry name" value="Lysozyme-like_dom_sf"/>
</dbReference>
<dbReference type="SUPFAM" id="SSF53955">
    <property type="entry name" value="Lysozyme-like"/>
    <property type="match status" value="1"/>
</dbReference>
<feature type="domain" description="Peptidoglycan binding" evidence="2">
    <location>
        <begin position="109"/>
        <end position="186"/>
    </location>
</feature>